<accession>A0A4S4NRJ9</accession>
<sequence length="241" mass="27209">MEAYELPDLTWVDLILAAVILYGTYALLSLLRDRLQRTRRTQGVRAGAHNVIAAFLLYYEPITLLVMATLFVFVNPLLHGVILALLILAGFARLRDYLSGRIILGTPLIGVGKRMKTDRFTGVISRINRIGLYLQTGEGLHFVNYTTLLTEGYSLVTGKDIGGYYQLNLVAAKDARDPLTDLLDRLTSTPYLDRSFRPELSYAEYGTRDIQVRLSVREEKHLSELLSLLQEWGYPATIAQR</sequence>
<dbReference type="AlphaFoldDB" id="A0A4S4NRJ9"/>
<protein>
    <recommendedName>
        <fullName evidence="4">Mechanosensitive ion channel</fullName>
    </recommendedName>
</protein>
<dbReference type="EMBL" id="SRSF01000001">
    <property type="protein sequence ID" value="THH41835.1"/>
    <property type="molecule type" value="Genomic_DNA"/>
</dbReference>
<feature type="transmembrane region" description="Helical" evidence="1">
    <location>
        <begin position="51"/>
        <end position="71"/>
    </location>
</feature>
<organism evidence="2 3">
    <name type="scientific">Neolewinella litorea</name>
    <dbReference type="NCBI Taxonomy" id="2562452"/>
    <lineage>
        <taxon>Bacteria</taxon>
        <taxon>Pseudomonadati</taxon>
        <taxon>Bacteroidota</taxon>
        <taxon>Saprospiria</taxon>
        <taxon>Saprospirales</taxon>
        <taxon>Lewinellaceae</taxon>
        <taxon>Neolewinella</taxon>
    </lineage>
</organism>
<name>A0A4S4NRJ9_9BACT</name>
<reference evidence="2 3" key="1">
    <citation type="submission" date="2019-04" db="EMBL/GenBank/DDBJ databases">
        <title>Lewinella litorea sp. nov., isolated from a marine sand.</title>
        <authorList>
            <person name="Yoon J.-H."/>
        </authorList>
    </citation>
    <scope>NUCLEOTIDE SEQUENCE [LARGE SCALE GENOMIC DNA]</scope>
    <source>
        <strain evidence="2 3">HSMS-39</strain>
    </source>
</reference>
<evidence type="ECO:0000313" key="3">
    <source>
        <dbReference type="Proteomes" id="UP000308528"/>
    </source>
</evidence>
<dbReference type="RefSeq" id="WP_136456714.1">
    <property type="nucleotide sequence ID" value="NZ_SRSF01000001.1"/>
</dbReference>
<keyword evidence="1" id="KW-0472">Membrane</keyword>
<keyword evidence="1" id="KW-0812">Transmembrane</keyword>
<evidence type="ECO:0000256" key="1">
    <source>
        <dbReference type="SAM" id="Phobius"/>
    </source>
</evidence>
<comment type="caution">
    <text evidence="2">The sequence shown here is derived from an EMBL/GenBank/DDBJ whole genome shotgun (WGS) entry which is preliminary data.</text>
</comment>
<evidence type="ECO:0000313" key="2">
    <source>
        <dbReference type="EMBL" id="THH41835.1"/>
    </source>
</evidence>
<dbReference type="OrthoDB" id="1495272at2"/>
<gene>
    <name evidence="2" type="ORF">E4021_04410</name>
</gene>
<feature type="transmembrane region" description="Helical" evidence="1">
    <location>
        <begin position="12"/>
        <end position="31"/>
    </location>
</feature>
<keyword evidence="1" id="KW-1133">Transmembrane helix</keyword>
<keyword evidence="3" id="KW-1185">Reference proteome</keyword>
<feature type="transmembrane region" description="Helical" evidence="1">
    <location>
        <begin position="77"/>
        <end position="94"/>
    </location>
</feature>
<dbReference type="Proteomes" id="UP000308528">
    <property type="component" value="Unassembled WGS sequence"/>
</dbReference>
<evidence type="ECO:0008006" key="4">
    <source>
        <dbReference type="Google" id="ProtNLM"/>
    </source>
</evidence>
<proteinExistence type="predicted"/>